<dbReference type="STRING" id="400092.PKOR_11745"/>
<evidence type="ECO:0000313" key="2">
    <source>
        <dbReference type="EMBL" id="AKD03677.1"/>
    </source>
</evidence>
<keyword evidence="1" id="KW-1133">Transmembrane helix</keyword>
<feature type="transmembrane region" description="Helical" evidence="1">
    <location>
        <begin position="43"/>
        <end position="62"/>
    </location>
</feature>
<protein>
    <submittedName>
        <fullName evidence="2">Uncharacterized protein</fullName>
    </submittedName>
</protein>
<proteinExistence type="predicted"/>
<dbReference type="HOGENOM" id="CLU_2882059_0_0_10"/>
<evidence type="ECO:0000313" key="3">
    <source>
        <dbReference type="Proteomes" id="UP000033109"/>
    </source>
</evidence>
<reference evidence="2 3" key="1">
    <citation type="journal article" date="2015" name="Sci. Rep.">
        <title>Unraveling adaptation of Pontibacter korlensis to radiation and infertility in desert through complete genome and comparative transcriptomic analysis.</title>
        <authorList>
            <person name="Dai J."/>
            <person name="Dai W."/>
            <person name="Qiu C."/>
            <person name="Yang Z."/>
            <person name="Zhang Y."/>
            <person name="Zhou M."/>
            <person name="Zhang L."/>
            <person name="Fang C."/>
            <person name="Gao Q."/>
            <person name="Yang Q."/>
            <person name="Li X."/>
            <person name="Wang Z."/>
            <person name="Wang Z."/>
            <person name="Jia Z."/>
            <person name="Chen X."/>
        </authorList>
    </citation>
    <scope>NUCLEOTIDE SEQUENCE [LARGE SCALE GENOMIC DNA]</scope>
    <source>
        <strain evidence="2 3">X14-1T</strain>
    </source>
</reference>
<accession>A0A0E3UWU3</accession>
<keyword evidence="1" id="KW-0812">Transmembrane</keyword>
<evidence type="ECO:0000256" key="1">
    <source>
        <dbReference type="SAM" id="Phobius"/>
    </source>
</evidence>
<gene>
    <name evidence="2" type="ORF">PKOR_11745</name>
</gene>
<dbReference type="EMBL" id="CP009621">
    <property type="protein sequence ID" value="AKD03677.1"/>
    <property type="molecule type" value="Genomic_DNA"/>
</dbReference>
<dbReference type="Proteomes" id="UP000033109">
    <property type="component" value="Chromosome"/>
</dbReference>
<keyword evidence="1" id="KW-0472">Membrane</keyword>
<name>A0A0E3UWU3_9BACT</name>
<keyword evidence="3" id="KW-1185">Reference proteome</keyword>
<dbReference type="AlphaFoldDB" id="A0A0E3UWU3"/>
<dbReference type="KEGG" id="pko:PKOR_11745"/>
<organism evidence="2 3">
    <name type="scientific">Pontibacter korlensis</name>
    <dbReference type="NCBI Taxonomy" id="400092"/>
    <lineage>
        <taxon>Bacteria</taxon>
        <taxon>Pseudomonadati</taxon>
        <taxon>Bacteroidota</taxon>
        <taxon>Cytophagia</taxon>
        <taxon>Cytophagales</taxon>
        <taxon>Hymenobacteraceae</taxon>
        <taxon>Pontibacter</taxon>
    </lineage>
</organism>
<dbReference type="PATRIC" id="fig|400092.3.peg.2556"/>
<feature type="transmembrane region" description="Helical" evidence="1">
    <location>
        <begin position="6"/>
        <end position="23"/>
    </location>
</feature>
<sequence length="63" mass="7347">MAVEHWIIVGIFCIALATVIYYFELWIKKNKDKHPLLFKYRFLIMCGLYVGLDSAAAIIRVLN</sequence>